<proteinExistence type="predicted"/>
<sequence>MSQAYFPTITYASSVSHLRVVTSWRRLPSQEVWFRVEVTPMAAHHIQPSRGSHVWIDPKKQIDDMPGLPSLVADSVYYVQRTFTHFLMFVRQFAEEFADREDIIKSLPRLADRRSMLMSKDRDTQRKAELLDKLFIRLLQWPQQLGQSRVVAEFFGVWFCDAHDLANNSVMPSPQQMLPAGASPAAVTALRQTNGPRSSLKGIAYLNYTKSYPDLKAASQTMGPPLNTLGNILPGTPAPMPHRALRSSKSIVTLQPQDSNAAASPRRSHSVPNKQNLALRRAATSAATSAAMHADIDPSEALGSHPESLPLDESNEDDTRRPGFSLKHTKSLRGLRRLATKTLTRKPSQLLNRLANSGNKGLDRNQEGSATPVPPTPAFHITTTRPSKVTGWSTAPASQAVSPQLTPDPKLLPVVPYDNSPLEPHIPVSTISPVSDMADLEQELADIRASTIDTDATPIMRGRLAPMMQRSHTTGRFTTKHKVAQLRQLRLEKLGGNSPSGDNPPPPPPPLGLKRNKTMLGKLSSSSDLKATALKRSASTSHRFHNTIQLKMILNDKVLLTIPLLRSESARPGSPRSRLAAHRVSMEFSRIYTSILRHLHALGGKQASELSKNIQSFVLVYDSPRGKVVARSEEEIVWAVHSGPKVIECRVVDQEQFALSKLGQQPFLHDRALLALTDDLAKASVNPTGAAELPLLGQQRALTATPAAKHSAAVPIMPTPPEMHDDEPSFIAHDLAVLTPTFGAPMSERCAPSSLAQVGESPLGTEPIPDRPARSVAPMLAKSRSVDSWQTSLTRVTGGNSSQPPLGDSVGSNGLIVSLKDAPGLRRAVSKPLTPRITTGQVAATSTISSPDSIGLNGSLDSDGQLVSPISPLGAAPPPLRRHPTVSKSMFRTQQRHDSRQGNRTDGPQAEHNSRNRLISANMLHIKVILHQDAKILLAIPRTAIYSVLWDKVITKFSRTGIASLVQLKSMSLTYVWEDRFEIIHNTESWRQALQLVDSLYRQPAQRPSEETPPPPSDDTPSARAKKLVRQSSTLFQRRRKTASVTPGEGPAKSKLDVSKFRPIVPTTANSAAANSGCDPAGFESVGKLTLYLVPSEMFVQSRRNAMLLSFPSQLMDSARESSSMISLPGACSGAATVASDVYSPLSLQATPHASDSYFPPQSAAPLNQSMASIAP</sequence>
<evidence type="ECO:0000313" key="3">
    <source>
        <dbReference type="Proteomes" id="UP001151582"/>
    </source>
</evidence>
<protein>
    <recommendedName>
        <fullName evidence="4">PX domain-containing protein</fullName>
    </recommendedName>
</protein>
<feature type="compositionally biased region" description="Basic residues" evidence="1">
    <location>
        <begin position="327"/>
        <end position="339"/>
    </location>
</feature>
<comment type="caution">
    <text evidence="2">The sequence shown here is derived from an EMBL/GenBank/DDBJ whole genome shotgun (WGS) entry which is preliminary data.</text>
</comment>
<evidence type="ECO:0000313" key="2">
    <source>
        <dbReference type="EMBL" id="KAJ1972758.1"/>
    </source>
</evidence>
<dbReference type="OrthoDB" id="5560930at2759"/>
<feature type="region of interest" description="Disordered" evidence="1">
    <location>
        <begin position="298"/>
        <end position="380"/>
    </location>
</feature>
<dbReference type="SUPFAM" id="SSF64268">
    <property type="entry name" value="PX domain"/>
    <property type="match status" value="1"/>
</dbReference>
<feature type="region of interest" description="Disordered" evidence="1">
    <location>
        <begin position="253"/>
        <end position="275"/>
    </location>
</feature>
<dbReference type="InterPro" id="IPR036871">
    <property type="entry name" value="PX_dom_sf"/>
</dbReference>
<feature type="region of interest" description="Disordered" evidence="1">
    <location>
        <begin position="1002"/>
        <end position="1059"/>
    </location>
</feature>
<dbReference type="Proteomes" id="UP001151582">
    <property type="component" value="Unassembled WGS sequence"/>
</dbReference>
<feature type="region of interest" description="Disordered" evidence="1">
    <location>
        <begin position="493"/>
        <end position="517"/>
    </location>
</feature>
<dbReference type="Gene3D" id="3.30.1520.10">
    <property type="entry name" value="Phox-like domain"/>
    <property type="match status" value="1"/>
</dbReference>
<feature type="compositionally biased region" description="Pro residues" evidence="1">
    <location>
        <begin position="502"/>
        <end position="511"/>
    </location>
</feature>
<keyword evidence="3" id="KW-1185">Reference proteome</keyword>
<feature type="compositionally biased region" description="Polar residues" evidence="1">
    <location>
        <begin position="341"/>
        <end position="359"/>
    </location>
</feature>
<feature type="region of interest" description="Disordered" evidence="1">
    <location>
        <begin position="866"/>
        <end position="912"/>
    </location>
</feature>
<organism evidence="2 3">
    <name type="scientific">Dimargaris verticillata</name>
    <dbReference type="NCBI Taxonomy" id="2761393"/>
    <lineage>
        <taxon>Eukaryota</taxon>
        <taxon>Fungi</taxon>
        <taxon>Fungi incertae sedis</taxon>
        <taxon>Zoopagomycota</taxon>
        <taxon>Kickxellomycotina</taxon>
        <taxon>Dimargaritomycetes</taxon>
        <taxon>Dimargaritales</taxon>
        <taxon>Dimargaritaceae</taxon>
        <taxon>Dimargaris</taxon>
    </lineage>
</organism>
<feature type="region of interest" description="Disordered" evidence="1">
    <location>
        <begin position="842"/>
        <end position="861"/>
    </location>
</feature>
<gene>
    <name evidence="2" type="ORF">H4R34_005299</name>
</gene>
<dbReference type="GO" id="GO:0035091">
    <property type="term" value="F:phosphatidylinositol binding"/>
    <property type="evidence" value="ECO:0007669"/>
    <property type="project" value="InterPro"/>
</dbReference>
<name>A0A9W8B0V9_9FUNG</name>
<dbReference type="EMBL" id="JANBQB010000973">
    <property type="protein sequence ID" value="KAJ1972758.1"/>
    <property type="molecule type" value="Genomic_DNA"/>
</dbReference>
<dbReference type="AlphaFoldDB" id="A0A9W8B0V9"/>
<feature type="compositionally biased region" description="Polar residues" evidence="1">
    <location>
        <begin position="253"/>
        <end position="262"/>
    </location>
</feature>
<accession>A0A9W8B0V9</accession>
<evidence type="ECO:0008006" key="4">
    <source>
        <dbReference type="Google" id="ProtNLM"/>
    </source>
</evidence>
<feature type="compositionally biased region" description="Polar residues" evidence="1">
    <location>
        <begin position="842"/>
        <end position="852"/>
    </location>
</feature>
<evidence type="ECO:0000256" key="1">
    <source>
        <dbReference type="SAM" id="MobiDB-lite"/>
    </source>
</evidence>
<reference evidence="2" key="1">
    <citation type="submission" date="2022-07" db="EMBL/GenBank/DDBJ databases">
        <title>Phylogenomic reconstructions and comparative analyses of Kickxellomycotina fungi.</title>
        <authorList>
            <person name="Reynolds N.K."/>
            <person name="Stajich J.E."/>
            <person name="Barry K."/>
            <person name="Grigoriev I.V."/>
            <person name="Crous P."/>
            <person name="Smith M.E."/>
        </authorList>
    </citation>
    <scope>NUCLEOTIDE SEQUENCE</scope>
    <source>
        <strain evidence="2">RSA 567</strain>
    </source>
</reference>